<protein>
    <submittedName>
        <fullName evidence="3">Nuclear transport factor 2 family protein</fullName>
    </submittedName>
</protein>
<dbReference type="InterPro" id="IPR000391">
    <property type="entry name" value="Rng_hydr_dOase-bsu"/>
</dbReference>
<dbReference type="Pfam" id="PF00866">
    <property type="entry name" value="Ring_hydroxyl_B"/>
    <property type="match status" value="1"/>
</dbReference>
<gene>
    <name evidence="3" type="ORF">IV417_04105</name>
</gene>
<sequence>MTDQPIGLSKTLALYDSLVADVAFLDTAPVMADAALAVEVAPTLVGEARLLDRRQFDTWFELWSEDAAFWIPLHQDHHPARDQGLVMDDHRRLRERVWRMHDTSAWALVPHAQIARMVGGIEAWPLPGSDTDVLTASTISITHERTGKLTLLAGRQIHRLRRTETGWKIARKIMLCPAITAGMPHLGWIL</sequence>
<dbReference type="PANTHER" id="PTHR41534:SF2">
    <property type="entry name" value="3-PHENYLPROPIONATE_CINNAMIC ACID DIOXYGENASE SUBUNIT BETA"/>
    <property type="match status" value="1"/>
</dbReference>
<evidence type="ECO:0000256" key="2">
    <source>
        <dbReference type="ARBA" id="ARBA00023002"/>
    </source>
</evidence>
<dbReference type="GO" id="GO:0019380">
    <property type="term" value="P:3-phenylpropionate catabolic process"/>
    <property type="evidence" value="ECO:0007669"/>
    <property type="project" value="TreeGrafter"/>
</dbReference>
<dbReference type="RefSeq" id="WP_327792756.1">
    <property type="nucleotide sequence ID" value="NZ_JADQAZ010000001.1"/>
</dbReference>
<keyword evidence="2" id="KW-0560">Oxidoreductase</keyword>
<dbReference type="AlphaFoldDB" id="A0AAP2CMH9"/>
<reference evidence="3 4" key="1">
    <citation type="journal article" date="2021" name="Arch. Microbiol.">
        <title>Harenicola maris gen. nov., sp. nov. isolated from the Sea of Japan shallow sediments.</title>
        <authorList>
            <person name="Romanenko L.A."/>
            <person name="Kurilenko V.V."/>
            <person name="Chernysheva N.Y."/>
            <person name="Tekutyeva L.A."/>
            <person name="Velansky P.V."/>
            <person name="Svetashev V.I."/>
            <person name="Isaeva M.P."/>
        </authorList>
    </citation>
    <scope>NUCLEOTIDE SEQUENCE [LARGE SCALE GENOMIC DNA]</scope>
    <source>
        <strain evidence="3 4">KMM 3653</strain>
    </source>
</reference>
<dbReference type="SUPFAM" id="SSF54427">
    <property type="entry name" value="NTF2-like"/>
    <property type="match status" value="1"/>
</dbReference>
<comment type="similarity">
    <text evidence="1">Belongs to the bacterial ring-hydroxylating dioxygenase beta subunit family.</text>
</comment>
<dbReference type="GO" id="GO:0016491">
    <property type="term" value="F:oxidoreductase activity"/>
    <property type="evidence" value="ECO:0007669"/>
    <property type="project" value="UniProtKB-KW"/>
</dbReference>
<evidence type="ECO:0000313" key="4">
    <source>
        <dbReference type="Proteomes" id="UP001315686"/>
    </source>
</evidence>
<proteinExistence type="inferred from homology"/>
<dbReference type="EMBL" id="JADQAZ010000001">
    <property type="protein sequence ID" value="MBT0956558.1"/>
    <property type="molecule type" value="Genomic_DNA"/>
</dbReference>
<keyword evidence="4" id="KW-1185">Reference proteome</keyword>
<dbReference type="Proteomes" id="UP001315686">
    <property type="component" value="Unassembled WGS sequence"/>
</dbReference>
<name>A0AAP2CMH9_9RHOB</name>
<organism evidence="3 4">
    <name type="scientific">Harenicola maris</name>
    <dbReference type="NCBI Taxonomy" id="2841044"/>
    <lineage>
        <taxon>Bacteria</taxon>
        <taxon>Pseudomonadati</taxon>
        <taxon>Pseudomonadota</taxon>
        <taxon>Alphaproteobacteria</taxon>
        <taxon>Rhodobacterales</taxon>
        <taxon>Paracoccaceae</taxon>
        <taxon>Harenicola</taxon>
    </lineage>
</organism>
<dbReference type="PANTHER" id="PTHR41534">
    <property type="entry name" value="BLR3401 PROTEIN"/>
    <property type="match status" value="1"/>
</dbReference>
<dbReference type="InterPro" id="IPR032710">
    <property type="entry name" value="NTF2-like_dom_sf"/>
</dbReference>
<comment type="caution">
    <text evidence="3">The sequence shown here is derived from an EMBL/GenBank/DDBJ whole genome shotgun (WGS) entry which is preliminary data.</text>
</comment>
<evidence type="ECO:0000313" key="3">
    <source>
        <dbReference type="EMBL" id="MBT0956558.1"/>
    </source>
</evidence>
<evidence type="ECO:0000256" key="1">
    <source>
        <dbReference type="ARBA" id="ARBA00009570"/>
    </source>
</evidence>
<dbReference type="Gene3D" id="3.10.450.50">
    <property type="match status" value="1"/>
</dbReference>
<accession>A0AAP2CMH9</accession>